<reference evidence="2" key="1">
    <citation type="journal article" date="2019" name="Int. J. Syst. Evol. Microbiol.">
        <title>The Global Catalogue of Microorganisms (GCM) 10K type strain sequencing project: providing services to taxonomists for standard genome sequencing and annotation.</title>
        <authorList>
            <consortium name="The Broad Institute Genomics Platform"/>
            <consortium name="The Broad Institute Genome Sequencing Center for Infectious Disease"/>
            <person name="Wu L."/>
            <person name="Ma J."/>
        </authorList>
    </citation>
    <scope>NUCLEOTIDE SEQUENCE [LARGE SCALE GENOMIC DNA]</scope>
    <source>
        <strain evidence="2">JCM 4542</strain>
    </source>
</reference>
<evidence type="ECO:0008006" key="3">
    <source>
        <dbReference type="Google" id="ProtNLM"/>
    </source>
</evidence>
<dbReference type="Proteomes" id="UP001500886">
    <property type="component" value="Unassembled WGS sequence"/>
</dbReference>
<name>A0ABP6G9S4_9ACTN</name>
<comment type="caution">
    <text evidence="1">The sequence shown here is derived from an EMBL/GenBank/DDBJ whole genome shotgun (WGS) entry which is preliminary data.</text>
</comment>
<gene>
    <name evidence="1" type="ORF">GCM10010315_37470</name>
</gene>
<accession>A0ABP6G9S4</accession>
<organism evidence="1 2">
    <name type="scientific">Streptomyces luteosporeus</name>
    <dbReference type="NCBI Taxonomy" id="173856"/>
    <lineage>
        <taxon>Bacteria</taxon>
        <taxon>Bacillati</taxon>
        <taxon>Actinomycetota</taxon>
        <taxon>Actinomycetes</taxon>
        <taxon>Kitasatosporales</taxon>
        <taxon>Streptomycetaceae</taxon>
        <taxon>Streptomyces</taxon>
    </lineage>
</organism>
<proteinExistence type="predicted"/>
<dbReference type="RefSeq" id="WP_344436545.1">
    <property type="nucleotide sequence ID" value="NZ_BAAASL010000013.1"/>
</dbReference>
<dbReference type="EMBL" id="BAAASL010000013">
    <property type="protein sequence ID" value="GAA2719410.1"/>
    <property type="molecule type" value="Genomic_DNA"/>
</dbReference>
<keyword evidence="2" id="KW-1185">Reference proteome</keyword>
<evidence type="ECO:0000313" key="2">
    <source>
        <dbReference type="Proteomes" id="UP001500886"/>
    </source>
</evidence>
<protein>
    <recommendedName>
        <fullName evidence="3">Transcriptional regulator</fullName>
    </recommendedName>
</protein>
<sequence>MTTDNNPPICSPATHAPWLEILRQRCSGRLDRALVLRDQAGAHYLLGPRKLRRTEADEAARPAIPRLLDRYESAFHVRLDQRTAIRGVALPTSYGTESVDMRVQWWVHDPVRVVTSGVHSGWDVVRADLDRRLSEVEQAWSGTGRSLTAGDVLHHFSLSYRLDATGLTYHLADVHARQAEGDLRLGQDSVATPPYSWAANRREEYEFCLQAVRNGPVSLATLWLLRHPHEVSQVLDWSMRHQDLFREETNWQDEMAGLLGALTPEEQQELSELVRTRLIALGRRVPGPRPS</sequence>
<evidence type="ECO:0000313" key="1">
    <source>
        <dbReference type="EMBL" id="GAA2719410.1"/>
    </source>
</evidence>